<accession>A0ABM4B0S4</accession>
<evidence type="ECO:0000313" key="3">
    <source>
        <dbReference type="RefSeq" id="XP_065642375.1"/>
    </source>
</evidence>
<dbReference type="RefSeq" id="XP_065642375.1">
    <property type="nucleotide sequence ID" value="XM_065786303.1"/>
</dbReference>
<feature type="domain" description="PiggyBac transposable element-derived protein" evidence="1">
    <location>
        <begin position="130"/>
        <end position="436"/>
    </location>
</feature>
<name>A0ABM4B0S4_HYDVU</name>
<sequence>MNKQSKIRYDLNEAIQYILEPGSESELSDLELSSDEEDDNNLFLVTRINDEISICEEEQCMTADILLEDEINIEFTTPDKPNTNEKTSSSTLPKPITHNYKWCNKRPPISDTTFSGCEFSLPPNNVDTFTPLIYFQMFWKDTLFTLLAEQTNLYSVQISSKSVNVTETELKQFIAIQMYMSIFKLPAYYMYWSTETRYPKIADLMSLSRYKKIREFLHAADNSRLNDPVNKHNKIYKIAPVLDHVRQNSKTRYSGIRQYNPKKPVKWGFKNFVRSGISGIIYDFFLYTGAAAIGSEKCNGSYVVKRLIESLPKNQNFKLCFDNWFCSLDLCLHLNKLGILTTATIRNDRMQGCCLPTESEMRKKGRGSHAYKCDINSGIIITRWYDNKCVNLCSTYCDPDSISDVKRWNRTEKNFVNINCPLVVKEYNQCMFTTQIASSLSYAEKPLVAVGKQSKRKLCKDVTPQKRKNSIPIPNKDIQLDCLNHWPEHRKKKLNCRLCFFIET</sequence>
<dbReference type="Pfam" id="PF13843">
    <property type="entry name" value="DDE_Tnp_1_7"/>
    <property type="match status" value="1"/>
</dbReference>
<reference evidence="2" key="1">
    <citation type="submission" date="2025-05" db="UniProtKB">
        <authorList>
            <consortium name="RefSeq"/>
        </authorList>
    </citation>
    <scope>NUCLEOTIDE SEQUENCE [LARGE SCALE GENOMIC DNA]</scope>
</reference>
<organism evidence="2 3">
    <name type="scientific">Hydra vulgaris</name>
    <name type="common">Hydra</name>
    <name type="synonym">Hydra attenuata</name>
    <dbReference type="NCBI Taxonomy" id="6087"/>
    <lineage>
        <taxon>Eukaryota</taxon>
        <taxon>Metazoa</taxon>
        <taxon>Cnidaria</taxon>
        <taxon>Hydrozoa</taxon>
        <taxon>Hydroidolina</taxon>
        <taxon>Anthoathecata</taxon>
        <taxon>Aplanulata</taxon>
        <taxon>Hydridae</taxon>
        <taxon>Hydra</taxon>
    </lineage>
</organism>
<dbReference type="InterPro" id="IPR029526">
    <property type="entry name" value="PGBD"/>
</dbReference>
<evidence type="ECO:0000313" key="2">
    <source>
        <dbReference type="Proteomes" id="UP001652625"/>
    </source>
</evidence>
<reference evidence="3" key="2">
    <citation type="submission" date="2025-08" db="UniProtKB">
        <authorList>
            <consortium name="RefSeq"/>
        </authorList>
    </citation>
    <scope>IDENTIFICATION</scope>
</reference>
<gene>
    <name evidence="3" type="primary">LOC136074005</name>
</gene>
<dbReference type="PANTHER" id="PTHR47272:SF1">
    <property type="entry name" value="PIGGYBAC TRANSPOSABLE ELEMENT-DERIVED PROTEIN 3-LIKE"/>
    <property type="match status" value="1"/>
</dbReference>
<proteinExistence type="predicted"/>
<evidence type="ECO:0000259" key="1">
    <source>
        <dbReference type="Pfam" id="PF13843"/>
    </source>
</evidence>
<dbReference type="PANTHER" id="PTHR47272">
    <property type="entry name" value="DDE_TNP_1_7 DOMAIN-CONTAINING PROTEIN"/>
    <property type="match status" value="1"/>
</dbReference>
<dbReference type="Proteomes" id="UP001652625">
    <property type="component" value="Chromosome 01"/>
</dbReference>
<dbReference type="GeneID" id="136074005"/>
<keyword evidence="2" id="KW-1185">Reference proteome</keyword>
<protein>
    <submittedName>
        <fullName evidence="3">PiggyBac transposable element-derived protein 2-like</fullName>
    </submittedName>
</protein>